<dbReference type="AlphaFoldDB" id="A0A8J4VLN7"/>
<gene>
    <name evidence="1" type="ORF">CMV_010629</name>
</gene>
<protein>
    <submittedName>
        <fullName evidence="1">Uncharacterized protein</fullName>
    </submittedName>
</protein>
<accession>A0A8J4VLN7</accession>
<evidence type="ECO:0000313" key="1">
    <source>
        <dbReference type="EMBL" id="KAF3965158.1"/>
    </source>
</evidence>
<name>A0A8J4VLN7_9ROSI</name>
<evidence type="ECO:0000313" key="2">
    <source>
        <dbReference type="Proteomes" id="UP000737018"/>
    </source>
</evidence>
<reference evidence="1" key="1">
    <citation type="submission" date="2020-03" db="EMBL/GenBank/DDBJ databases">
        <title>Castanea mollissima Vanexum genome sequencing.</title>
        <authorList>
            <person name="Staton M."/>
        </authorList>
    </citation>
    <scope>NUCLEOTIDE SEQUENCE</scope>
    <source>
        <tissue evidence="1">Leaf</tissue>
    </source>
</reference>
<dbReference type="Proteomes" id="UP000737018">
    <property type="component" value="Unassembled WGS sequence"/>
</dbReference>
<keyword evidence="2" id="KW-1185">Reference proteome</keyword>
<proteinExistence type="predicted"/>
<sequence length="206" mass="22303">MEDVMLQQTGSAAKKVSAESFEEVLGEIDKGIKKYVSEATEPSGFGANIGKENDGDHPCINESNVLSPLAHATLLSASPRVPLAKIPNSLVNHVHTEGTWKRLTRIGVALDVGMVEAVALNLKNPGLAPFGLLIQDSLQVSTGFSKLSYSHTKREGNTVAHNLAQNGGCFDEICLWEEVDNRICSLAIVSRHQIDDIDYFYQGLVT</sequence>
<dbReference type="EMBL" id="JRKL02001247">
    <property type="protein sequence ID" value="KAF3965158.1"/>
    <property type="molecule type" value="Genomic_DNA"/>
</dbReference>
<dbReference type="OrthoDB" id="1822654at2759"/>
<organism evidence="1 2">
    <name type="scientific">Castanea mollissima</name>
    <name type="common">Chinese chestnut</name>
    <dbReference type="NCBI Taxonomy" id="60419"/>
    <lineage>
        <taxon>Eukaryota</taxon>
        <taxon>Viridiplantae</taxon>
        <taxon>Streptophyta</taxon>
        <taxon>Embryophyta</taxon>
        <taxon>Tracheophyta</taxon>
        <taxon>Spermatophyta</taxon>
        <taxon>Magnoliopsida</taxon>
        <taxon>eudicotyledons</taxon>
        <taxon>Gunneridae</taxon>
        <taxon>Pentapetalae</taxon>
        <taxon>rosids</taxon>
        <taxon>fabids</taxon>
        <taxon>Fagales</taxon>
        <taxon>Fagaceae</taxon>
        <taxon>Castanea</taxon>
    </lineage>
</organism>
<comment type="caution">
    <text evidence="1">The sequence shown here is derived from an EMBL/GenBank/DDBJ whole genome shotgun (WGS) entry which is preliminary data.</text>
</comment>